<sequence>MSQDYQYGELEGYKQLITQINQWYFSGDDENVAVILCQLGKHFEFKENYDIAIKYTIADILLSYKLNKIPGVSTALATLAHEYFCLQQVEFVKENCNENLSFQLATYAYQCAFASLTHQSKMVDTIISASIPFNFSSLDVSFVLLQTITVNSGCYYSMASYSFECFLESLASKMQFCTFPLYYLQMLEASKAFVLQLDLNNYKQSALNTLMSVCEQFLNVGINLKFCGDLLHIFEKNKREFLLNKNWLRILRLKYQMFNGELNENNARAKIEDLIENADEKSVQELIDFLVKFARVKMVGICVECINSGLNCNMKQIKQNKYNVQKSELMDNFVQRKYKECVSNIQNMITGKEKIEQNIDTILQIICALLSHTQLEIHEQHRFMLFMMQNMIKSVNIEQLQDLQYNLVYFLHDFNLCNPPIPSSENLSKELALYGLNNYADSLLMSTHKFYGLNPAFSQHEFKQDSIVQLDKMYNVTLFLMQNKLITQERDEEAIKKLKLNKANISSHIDKYKKSNRKAKQIDYSNVVLKTRSNTTVLPHQIYQYQSMERDYENQVSQQQFNNRAVHQTAEQPVNISESISEPSIEDPQPEAQVIIEPQQNNIEVYNAPTSHEFSFLSPQDLIQQVSSLTNVDTLQITSSSIDHDQILSISQLRKIQTLSLIGPCKTSDLLLLLSSITINTLILKRNCISSPDFISVFRFSVHKNIQRIFFAQINSFQTRTTEEINIFEPRTVETIEFYMCNFKFNGQMYQNKGRLTVKRLIVNNCQNVCQIMKLMQNMYLFNVEELQLKNISISELKHIDFTEYQNKIDKVKIQFADKITSNDEINFIQNFEFRLNSEGTEVELQYKE</sequence>
<reference evidence="1 2" key="1">
    <citation type="submission" date="2024-07" db="EMBL/GenBank/DDBJ databases">
        <authorList>
            <person name="Akdeniz Z."/>
        </authorList>
    </citation>
    <scope>NUCLEOTIDE SEQUENCE [LARGE SCALE GENOMIC DNA]</scope>
</reference>
<organism evidence="1 2">
    <name type="scientific">Hexamita inflata</name>
    <dbReference type="NCBI Taxonomy" id="28002"/>
    <lineage>
        <taxon>Eukaryota</taxon>
        <taxon>Metamonada</taxon>
        <taxon>Diplomonadida</taxon>
        <taxon>Hexamitidae</taxon>
        <taxon>Hexamitinae</taxon>
        <taxon>Hexamita</taxon>
    </lineage>
</organism>
<accession>A0ABP1IA97</accession>
<evidence type="ECO:0000313" key="2">
    <source>
        <dbReference type="Proteomes" id="UP001642409"/>
    </source>
</evidence>
<evidence type="ECO:0000313" key="1">
    <source>
        <dbReference type="EMBL" id="CAL6010732.1"/>
    </source>
</evidence>
<dbReference type="EMBL" id="CAXDID020000062">
    <property type="protein sequence ID" value="CAL6010732.1"/>
    <property type="molecule type" value="Genomic_DNA"/>
</dbReference>
<dbReference type="Proteomes" id="UP001642409">
    <property type="component" value="Unassembled WGS sequence"/>
</dbReference>
<name>A0ABP1IA97_9EUKA</name>
<comment type="caution">
    <text evidence="1">The sequence shown here is derived from an EMBL/GenBank/DDBJ whole genome shotgun (WGS) entry which is preliminary data.</text>
</comment>
<protein>
    <submittedName>
        <fullName evidence="1">Hypothetical_protein</fullName>
    </submittedName>
</protein>
<gene>
    <name evidence="1" type="ORF">HINF_LOCUS22224</name>
</gene>
<keyword evidence="2" id="KW-1185">Reference proteome</keyword>
<proteinExistence type="predicted"/>